<accession>A0A6J5S7W6</accession>
<sequence>MTQFAPVWQVKIGGVDYTAAILANLSITSGRTNIYTQPYAGYCNIELIFLAQDAITFGINDSISVSIKNTAGVFTPIFGGSIVDLGISIREAGSVLFTQTVTILALGALSRLPKQTTQGVLAKDYDGTQIYNVLKNVLLNSWEKVPAALTWATYTPATETWANAQNTGLGEIDQPGDYELAARSSSVTDIYSLVAALATSGLGYLYENAQGQISYADSTHRSQYLAANGYVDLSANEALASGISLITRAGDVRNSIVLKYDATSSSQKTASDADSIATYGTLGQIISTTLHNASDAQYQADFYLTLRAYPQANFNAITYELTNPELDNGDRDALISVFMGMPIRISDLPLNMNSGQYSGFVEGWTFTAQYNRLTVTLTASPTSFSLQSMKWSDVPAMETWSSVSPTLDWEHATLVA</sequence>
<reference evidence="1" key="1">
    <citation type="submission" date="2020-05" db="EMBL/GenBank/DDBJ databases">
        <authorList>
            <person name="Chiriac C."/>
            <person name="Salcher M."/>
            <person name="Ghai R."/>
            <person name="Kavagutti S V."/>
        </authorList>
    </citation>
    <scope>NUCLEOTIDE SEQUENCE</scope>
</reference>
<name>A0A6J5S7W6_9CAUD</name>
<protein>
    <submittedName>
        <fullName evidence="1">Uncharacterized protein</fullName>
    </submittedName>
</protein>
<evidence type="ECO:0000313" key="1">
    <source>
        <dbReference type="EMBL" id="CAB4204981.1"/>
    </source>
</evidence>
<dbReference type="EMBL" id="LR797354">
    <property type="protein sequence ID" value="CAB4204981.1"/>
    <property type="molecule type" value="Genomic_DNA"/>
</dbReference>
<gene>
    <name evidence="1" type="ORF">UFOVP1406_10</name>
</gene>
<organism evidence="1">
    <name type="scientific">uncultured Caudovirales phage</name>
    <dbReference type="NCBI Taxonomy" id="2100421"/>
    <lineage>
        <taxon>Viruses</taxon>
        <taxon>Duplodnaviria</taxon>
        <taxon>Heunggongvirae</taxon>
        <taxon>Uroviricota</taxon>
        <taxon>Caudoviricetes</taxon>
        <taxon>Peduoviridae</taxon>
        <taxon>Maltschvirus</taxon>
        <taxon>Maltschvirus maltsch</taxon>
    </lineage>
</organism>
<proteinExistence type="predicted"/>